<accession>A0A368GQJ7</accession>
<gene>
    <name evidence="1" type="ORF">ANCCAN_07280</name>
</gene>
<organism evidence="1 2">
    <name type="scientific">Ancylostoma caninum</name>
    <name type="common">Dog hookworm</name>
    <dbReference type="NCBI Taxonomy" id="29170"/>
    <lineage>
        <taxon>Eukaryota</taxon>
        <taxon>Metazoa</taxon>
        <taxon>Ecdysozoa</taxon>
        <taxon>Nematoda</taxon>
        <taxon>Chromadorea</taxon>
        <taxon>Rhabditida</taxon>
        <taxon>Rhabditina</taxon>
        <taxon>Rhabditomorpha</taxon>
        <taxon>Strongyloidea</taxon>
        <taxon>Ancylostomatidae</taxon>
        <taxon>Ancylostomatinae</taxon>
        <taxon>Ancylostoma</taxon>
    </lineage>
</organism>
<evidence type="ECO:0000313" key="2">
    <source>
        <dbReference type="Proteomes" id="UP000252519"/>
    </source>
</evidence>
<dbReference type="EMBL" id="JOJR01000075">
    <property type="protein sequence ID" value="RCN46652.1"/>
    <property type="molecule type" value="Genomic_DNA"/>
</dbReference>
<evidence type="ECO:0000313" key="1">
    <source>
        <dbReference type="EMBL" id="RCN46652.1"/>
    </source>
</evidence>
<protein>
    <submittedName>
        <fullName evidence="1">Uncharacterized protein</fullName>
    </submittedName>
</protein>
<dbReference type="Proteomes" id="UP000252519">
    <property type="component" value="Unassembled WGS sequence"/>
</dbReference>
<comment type="caution">
    <text evidence="1">The sequence shown here is derived from an EMBL/GenBank/DDBJ whole genome shotgun (WGS) entry which is preliminary data.</text>
</comment>
<reference evidence="1 2" key="1">
    <citation type="submission" date="2014-10" db="EMBL/GenBank/DDBJ databases">
        <title>Draft genome of the hookworm Ancylostoma caninum.</title>
        <authorList>
            <person name="Mitreva M."/>
        </authorList>
    </citation>
    <scope>NUCLEOTIDE SEQUENCE [LARGE SCALE GENOMIC DNA]</scope>
    <source>
        <strain evidence="1 2">Baltimore</strain>
    </source>
</reference>
<keyword evidence="2" id="KW-1185">Reference proteome</keyword>
<sequence length="146" mass="16870">MMASYFLKSSHYCVDEEEKAKRCEQPNQRQQNVGNISKTIEIFPKLSVSSLPNSNSLTPSEIQDGIFNYITYNAVLRAHNPDIIRANSKTTNERAIHQMLQSVSNLPYVEEIDDNFTYEDLSVMRHPAEPHQSLVQKEKEYNDTFQ</sequence>
<name>A0A368GQJ7_ANCCA</name>
<dbReference type="AlphaFoldDB" id="A0A368GQJ7"/>
<dbReference type="OrthoDB" id="10451666at2759"/>
<proteinExistence type="predicted"/>